<dbReference type="InterPro" id="IPR000086">
    <property type="entry name" value="NUDIX_hydrolase_dom"/>
</dbReference>
<dbReference type="RefSeq" id="WP_095847228.1">
    <property type="nucleotide sequence ID" value="NZ_CAMKXY010000003.1"/>
</dbReference>
<evidence type="ECO:0000256" key="1">
    <source>
        <dbReference type="ARBA" id="ARBA00001946"/>
    </source>
</evidence>
<accession>A0A250B398</accession>
<organism evidence="7 8">
    <name type="scientific">Gibbsiella quercinecans</name>
    <dbReference type="NCBI Taxonomy" id="929813"/>
    <lineage>
        <taxon>Bacteria</taxon>
        <taxon>Pseudomonadati</taxon>
        <taxon>Pseudomonadota</taxon>
        <taxon>Gammaproteobacteria</taxon>
        <taxon>Enterobacterales</taxon>
        <taxon>Yersiniaceae</taxon>
        <taxon>Gibbsiella</taxon>
    </lineage>
</organism>
<dbReference type="GO" id="GO:0046872">
    <property type="term" value="F:metal ion binding"/>
    <property type="evidence" value="ECO:0007669"/>
    <property type="project" value="UniProtKB-KW"/>
</dbReference>
<feature type="domain" description="Nudix hydrolase" evidence="6">
    <location>
        <begin position="2"/>
        <end position="127"/>
    </location>
</feature>
<dbReference type="AlphaFoldDB" id="A0A250B398"/>
<dbReference type="Pfam" id="PF00293">
    <property type="entry name" value="NUDIX"/>
    <property type="match status" value="1"/>
</dbReference>
<keyword evidence="3" id="KW-0479">Metal-binding</keyword>
<dbReference type="InterPro" id="IPR015797">
    <property type="entry name" value="NUDIX_hydrolase-like_dom_sf"/>
</dbReference>
<name>A0A250B398_9GAMM</name>
<dbReference type="OrthoDB" id="9801098at2"/>
<evidence type="ECO:0000256" key="5">
    <source>
        <dbReference type="ARBA" id="ARBA00022842"/>
    </source>
</evidence>
<dbReference type="Proteomes" id="UP000217182">
    <property type="component" value="Chromosome"/>
</dbReference>
<dbReference type="PROSITE" id="PS51462">
    <property type="entry name" value="NUDIX"/>
    <property type="match status" value="1"/>
</dbReference>
<dbReference type="SUPFAM" id="SSF55811">
    <property type="entry name" value="Nudix"/>
    <property type="match status" value="1"/>
</dbReference>
<keyword evidence="8" id="KW-1185">Reference proteome</keyword>
<evidence type="ECO:0000256" key="2">
    <source>
        <dbReference type="ARBA" id="ARBA00005582"/>
    </source>
</evidence>
<dbReference type="PANTHER" id="PTHR43758">
    <property type="entry name" value="7,8-DIHYDRO-8-OXOGUANINE TRIPHOSPHATASE"/>
    <property type="match status" value="1"/>
</dbReference>
<sequence>MKVIVKCAAIILHQRALLLTRKRGTQIFISPGGKLHPGEDHLSCLRRELREELAVGVRDVRPFGLFHGHAEFEDVMIENHVYHVEIVGQPRASAEIEEIAWVNYRQPANEIAVGSIFRDNILPLLYQQGIID</sequence>
<keyword evidence="5" id="KW-0460">Magnesium</keyword>
<evidence type="ECO:0000259" key="6">
    <source>
        <dbReference type="PROSITE" id="PS51462"/>
    </source>
</evidence>
<evidence type="ECO:0000313" key="7">
    <source>
        <dbReference type="EMBL" id="ATA20644.1"/>
    </source>
</evidence>
<evidence type="ECO:0000256" key="4">
    <source>
        <dbReference type="ARBA" id="ARBA00022801"/>
    </source>
</evidence>
<keyword evidence="4" id="KW-0378">Hydrolase</keyword>
<protein>
    <submittedName>
        <fullName evidence="7">NADH pyrophosphatase</fullName>
    </submittedName>
</protein>
<dbReference type="EMBL" id="CP014136">
    <property type="protein sequence ID" value="ATA20644.1"/>
    <property type="molecule type" value="Genomic_DNA"/>
</dbReference>
<evidence type="ECO:0000256" key="3">
    <source>
        <dbReference type="ARBA" id="ARBA00022723"/>
    </source>
</evidence>
<dbReference type="CDD" id="cd04690">
    <property type="entry name" value="NUDIX_Hydrolase"/>
    <property type="match status" value="1"/>
</dbReference>
<comment type="cofactor">
    <cofactor evidence="1">
        <name>Mg(2+)</name>
        <dbReference type="ChEBI" id="CHEBI:18420"/>
    </cofactor>
</comment>
<gene>
    <name evidence="7" type="ORF">AWC35_15565</name>
</gene>
<reference evidence="7 8" key="1">
    <citation type="submission" date="2016-01" db="EMBL/GenBank/DDBJ databases">
        <authorList>
            <person name="Oliw E.H."/>
        </authorList>
    </citation>
    <scope>NUCLEOTIDE SEQUENCE [LARGE SCALE GENOMIC DNA]</scope>
    <source>
        <strain evidence="7 8">FRB97</strain>
    </source>
</reference>
<proteinExistence type="inferred from homology"/>
<evidence type="ECO:0000313" key="8">
    <source>
        <dbReference type="Proteomes" id="UP000217182"/>
    </source>
</evidence>
<dbReference type="Gene3D" id="3.90.79.10">
    <property type="entry name" value="Nucleoside Triphosphate Pyrophosphohydrolase"/>
    <property type="match status" value="1"/>
</dbReference>
<dbReference type="GO" id="GO:0016818">
    <property type="term" value="F:hydrolase activity, acting on acid anhydrides, in phosphorus-containing anhydrides"/>
    <property type="evidence" value="ECO:0007669"/>
    <property type="project" value="TreeGrafter"/>
</dbReference>
<dbReference type="PANTHER" id="PTHR43758:SF8">
    <property type="entry name" value="8-OXO-DGTP DIPHOSPHATASE YTKD-RELATED"/>
    <property type="match status" value="1"/>
</dbReference>
<comment type="similarity">
    <text evidence="2">Belongs to the Nudix hydrolase family.</text>
</comment>
<dbReference type="KEGG" id="gqu:AWC35_15565"/>